<dbReference type="InterPro" id="IPR037523">
    <property type="entry name" value="VOC_core"/>
</dbReference>
<dbReference type="InterPro" id="IPR029068">
    <property type="entry name" value="Glyas_Bleomycin-R_OHBP_Dase"/>
</dbReference>
<dbReference type="PANTHER" id="PTHR36503:SF1">
    <property type="entry name" value="BLR2520 PROTEIN"/>
    <property type="match status" value="1"/>
</dbReference>
<dbReference type="Proteomes" id="UP000248926">
    <property type="component" value="Unassembled WGS sequence"/>
</dbReference>
<name>A0A328P643_9GAMM</name>
<sequence length="145" mass="15509">MTAPRIHIVTLGVSDLSTSSRFYETLGWKASSASNENIVFLKGGAGVLALYGRTALAEDAHVDDQPAGFAGVTLARNAGSKAEVDAWFAEAVAAGARAVKRPQEAFWGGYSSYIADPDGHLWEFAFNPYFVFDEHGNLALPDETP</sequence>
<evidence type="ECO:0000313" key="3">
    <source>
        <dbReference type="Proteomes" id="UP000248926"/>
    </source>
</evidence>
<gene>
    <name evidence="2" type="ORF">CA260_02180</name>
</gene>
<keyword evidence="3" id="KW-1185">Reference proteome</keyword>
<comment type="caution">
    <text evidence="2">The sequence shown here is derived from an EMBL/GenBank/DDBJ whole genome shotgun (WGS) entry which is preliminary data.</text>
</comment>
<dbReference type="OrthoDB" id="4265398at2"/>
<dbReference type="RefSeq" id="WP_111980820.1">
    <property type="nucleotide sequence ID" value="NZ_NFZS01000001.1"/>
</dbReference>
<accession>A0A328P643</accession>
<feature type="domain" description="VOC" evidence="1">
    <location>
        <begin position="5"/>
        <end position="127"/>
    </location>
</feature>
<evidence type="ECO:0000313" key="2">
    <source>
        <dbReference type="EMBL" id="RAO76751.1"/>
    </source>
</evidence>
<organism evidence="2 3">
    <name type="scientific">Dyella jiangningensis</name>
    <dbReference type="NCBI Taxonomy" id="1379159"/>
    <lineage>
        <taxon>Bacteria</taxon>
        <taxon>Pseudomonadati</taxon>
        <taxon>Pseudomonadota</taxon>
        <taxon>Gammaproteobacteria</taxon>
        <taxon>Lysobacterales</taxon>
        <taxon>Rhodanobacteraceae</taxon>
        <taxon>Dyella</taxon>
    </lineage>
</organism>
<dbReference type="CDD" id="cd07251">
    <property type="entry name" value="VOC_like"/>
    <property type="match status" value="1"/>
</dbReference>
<evidence type="ECO:0000259" key="1">
    <source>
        <dbReference type="PROSITE" id="PS51819"/>
    </source>
</evidence>
<dbReference type="Gene3D" id="3.10.180.10">
    <property type="entry name" value="2,3-Dihydroxybiphenyl 1,2-Dioxygenase, domain 1"/>
    <property type="match status" value="1"/>
</dbReference>
<dbReference type="PROSITE" id="PS51819">
    <property type="entry name" value="VOC"/>
    <property type="match status" value="1"/>
</dbReference>
<dbReference type="EMBL" id="NFZS01000001">
    <property type="protein sequence ID" value="RAO76751.1"/>
    <property type="molecule type" value="Genomic_DNA"/>
</dbReference>
<proteinExistence type="predicted"/>
<reference evidence="2 3" key="1">
    <citation type="journal article" date="2018" name="Genet. Mol. Biol.">
        <title>The genome sequence of Dyella jiangningensis FCAV SCS01 from a lignocellulose-decomposing microbial consortium metagenome reveals potential for biotechnological applications.</title>
        <authorList>
            <person name="Desiderato J.G."/>
            <person name="Alvarenga D.O."/>
            <person name="Constancio M.T.L."/>
            <person name="Alves L.M.C."/>
            <person name="Varani A.M."/>
        </authorList>
    </citation>
    <scope>NUCLEOTIDE SEQUENCE [LARGE SCALE GENOMIC DNA]</scope>
    <source>
        <strain evidence="2 3">FCAV SCS01</strain>
    </source>
</reference>
<dbReference type="AlphaFoldDB" id="A0A328P643"/>
<dbReference type="Pfam" id="PF00903">
    <property type="entry name" value="Glyoxalase"/>
    <property type="match status" value="1"/>
</dbReference>
<dbReference type="InterPro" id="IPR004360">
    <property type="entry name" value="Glyas_Fos-R_dOase_dom"/>
</dbReference>
<protein>
    <submittedName>
        <fullName evidence="2">Glyoxalase</fullName>
    </submittedName>
</protein>
<dbReference type="SUPFAM" id="SSF54593">
    <property type="entry name" value="Glyoxalase/Bleomycin resistance protein/Dihydroxybiphenyl dioxygenase"/>
    <property type="match status" value="1"/>
</dbReference>
<dbReference type="PANTHER" id="PTHR36503">
    <property type="entry name" value="BLR2520 PROTEIN"/>
    <property type="match status" value="1"/>
</dbReference>